<dbReference type="InterPro" id="IPR058264">
    <property type="entry name" value="DUF7958"/>
</dbReference>
<proteinExistence type="predicted"/>
<name>M0AQT8_9EURY</name>
<dbReference type="Proteomes" id="UP000011693">
    <property type="component" value="Unassembled WGS sequence"/>
</dbReference>
<dbReference type="PATRIC" id="fig|1227492.4.peg.1682"/>
<accession>M0AQT8</accession>
<dbReference type="EMBL" id="AOIN01000047">
    <property type="protein sequence ID" value="ELZ00905.1"/>
    <property type="molecule type" value="Genomic_DNA"/>
</dbReference>
<protein>
    <submittedName>
        <fullName evidence="1">Uncharacterized protein</fullName>
    </submittedName>
</protein>
<evidence type="ECO:0000313" key="2">
    <source>
        <dbReference type="Proteomes" id="UP000011693"/>
    </source>
</evidence>
<gene>
    <name evidence="1" type="ORF">C482_08583</name>
</gene>
<dbReference type="AlphaFoldDB" id="M0AQT8"/>
<dbReference type="STRING" id="1227492.C482_08583"/>
<comment type="caution">
    <text evidence="1">The sequence shown here is derived from an EMBL/GenBank/DDBJ whole genome shotgun (WGS) entry which is preliminary data.</text>
</comment>
<keyword evidence="2" id="KW-1185">Reference proteome</keyword>
<reference evidence="1 2" key="1">
    <citation type="journal article" date="2014" name="PLoS Genet.">
        <title>Phylogenetically driven sequencing of extremely halophilic archaea reveals strategies for static and dynamic osmo-response.</title>
        <authorList>
            <person name="Becker E.A."/>
            <person name="Seitzer P.M."/>
            <person name="Tritt A."/>
            <person name="Larsen D."/>
            <person name="Krusor M."/>
            <person name="Yao A.I."/>
            <person name="Wu D."/>
            <person name="Madern D."/>
            <person name="Eisen J.A."/>
            <person name="Darling A.E."/>
            <person name="Facciotti M.T."/>
        </authorList>
    </citation>
    <scope>NUCLEOTIDE SEQUENCE [LARGE SCALE GENOMIC DNA]</scope>
    <source>
        <strain evidence="1 2">JCM 10990</strain>
    </source>
</reference>
<dbReference type="Pfam" id="PF25858">
    <property type="entry name" value="DUF7958"/>
    <property type="match status" value="1"/>
</dbReference>
<organism evidence="1 2">
    <name type="scientific">Natrialba chahannaoensis JCM 10990</name>
    <dbReference type="NCBI Taxonomy" id="1227492"/>
    <lineage>
        <taxon>Archaea</taxon>
        <taxon>Methanobacteriati</taxon>
        <taxon>Methanobacteriota</taxon>
        <taxon>Stenosarchaea group</taxon>
        <taxon>Halobacteria</taxon>
        <taxon>Halobacteriales</taxon>
        <taxon>Natrialbaceae</taxon>
        <taxon>Natrialba</taxon>
    </lineage>
</organism>
<evidence type="ECO:0000313" key="1">
    <source>
        <dbReference type="EMBL" id="ELZ00905.1"/>
    </source>
</evidence>
<sequence length="307" mass="35357">MDAIITGESERVGLSVIDNNDVEHLIEMDEDGEIKYHEQDGYPDDPAKRTHEGNEHVNQARRFARYYVYKERGYETLSWEEHPDRLNTVRVALEELPLEEFERLFGDFYQQLTSYFDEDTESVVDIPANAEEPSEILYRKDLFLTVDPEQSTGLERAVELADAYDIDLERPPEQDTASWEAFTDAVASHPEIDFGGSLEIGGVSDLGMFYLDESWTEHEVDPPSPVDRDPDARIELLPVEFSSLERCQEFLGHHLKCQIRDCFIGMGVEPPAEFRVLGPGRLYYTKRYGKLDMYEEYHTLEADVPTA</sequence>